<evidence type="ECO:0000256" key="7">
    <source>
        <dbReference type="ARBA" id="ARBA00022840"/>
    </source>
</evidence>
<dbReference type="AlphaFoldDB" id="A0A0P1BFI2"/>
<keyword evidence="8" id="KW-1133">Transmembrane helix</keyword>
<dbReference type="InterPro" id="IPR003959">
    <property type="entry name" value="ATPase_AAA_core"/>
</dbReference>
<feature type="region of interest" description="Disordered" evidence="12">
    <location>
        <begin position="1"/>
        <end position="21"/>
    </location>
</feature>
<keyword evidence="5" id="KW-0999">Mitochondrion inner membrane</keyword>
<evidence type="ECO:0000256" key="12">
    <source>
        <dbReference type="SAM" id="MobiDB-lite"/>
    </source>
</evidence>
<evidence type="ECO:0000256" key="10">
    <source>
        <dbReference type="ARBA" id="ARBA00023136"/>
    </source>
</evidence>
<dbReference type="Pfam" id="PF25426">
    <property type="entry name" value="AAA_lid_BCS1"/>
    <property type="match status" value="1"/>
</dbReference>
<evidence type="ECO:0000259" key="13">
    <source>
        <dbReference type="SMART" id="SM00382"/>
    </source>
</evidence>
<dbReference type="InterPro" id="IPR003593">
    <property type="entry name" value="AAA+_ATPase"/>
</dbReference>
<comment type="similarity">
    <text evidence="2">Belongs to the AAA ATPase family. BCS1 subfamily.</text>
</comment>
<keyword evidence="3" id="KW-0812">Transmembrane</keyword>
<comment type="subcellular location">
    <subcellularLocation>
        <location evidence="1">Mitochondrion inner membrane</location>
        <topology evidence="1">Single-pass membrane protein</topology>
    </subcellularLocation>
</comment>
<dbReference type="EMBL" id="CCYA01000248">
    <property type="protein sequence ID" value="CEH14757.1"/>
    <property type="molecule type" value="Genomic_DNA"/>
</dbReference>
<evidence type="ECO:0000313" key="15">
    <source>
        <dbReference type="Proteomes" id="UP000054845"/>
    </source>
</evidence>
<dbReference type="InterPro" id="IPR027417">
    <property type="entry name" value="P-loop_NTPase"/>
</dbReference>
<dbReference type="InterPro" id="IPR057495">
    <property type="entry name" value="AAA_lid_BCS1"/>
</dbReference>
<evidence type="ECO:0000256" key="6">
    <source>
        <dbReference type="ARBA" id="ARBA00022801"/>
    </source>
</evidence>
<evidence type="ECO:0000256" key="3">
    <source>
        <dbReference type="ARBA" id="ARBA00022692"/>
    </source>
</evidence>
<dbReference type="Pfam" id="PF00004">
    <property type="entry name" value="AAA"/>
    <property type="match status" value="1"/>
</dbReference>
<dbReference type="Proteomes" id="UP000054845">
    <property type="component" value="Unassembled WGS sequence"/>
</dbReference>
<keyword evidence="6" id="KW-0378">Hydrolase</keyword>
<dbReference type="Gene3D" id="3.40.50.300">
    <property type="entry name" value="P-loop containing nucleotide triphosphate hydrolases"/>
    <property type="match status" value="1"/>
</dbReference>
<dbReference type="Pfam" id="PF08740">
    <property type="entry name" value="BCS1_N"/>
    <property type="match status" value="1"/>
</dbReference>
<name>A0A0P1BFI2_9BASI</name>
<dbReference type="SUPFAM" id="SSF52540">
    <property type="entry name" value="P-loop containing nucleoside triphosphate hydrolases"/>
    <property type="match status" value="1"/>
</dbReference>
<dbReference type="SMART" id="SM00382">
    <property type="entry name" value="AAA"/>
    <property type="match status" value="1"/>
</dbReference>
<evidence type="ECO:0000256" key="11">
    <source>
        <dbReference type="ARBA" id="ARBA00048778"/>
    </source>
</evidence>
<proteinExistence type="inferred from homology"/>
<evidence type="ECO:0000313" key="14">
    <source>
        <dbReference type="EMBL" id="CEH14757.1"/>
    </source>
</evidence>
<keyword evidence="9" id="KW-0496">Mitochondrion</keyword>
<comment type="catalytic activity">
    <reaction evidence="11">
        <text>ATP + H2O = ADP + phosphate + H(+)</text>
        <dbReference type="Rhea" id="RHEA:13065"/>
        <dbReference type="ChEBI" id="CHEBI:15377"/>
        <dbReference type="ChEBI" id="CHEBI:15378"/>
        <dbReference type="ChEBI" id="CHEBI:30616"/>
        <dbReference type="ChEBI" id="CHEBI:43474"/>
        <dbReference type="ChEBI" id="CHEBI:456216"/>
    </reaction>
    <physiologicalReaction direction="left-to-right" evidence="11">
        <dbReference type="Rhea" id="RHEA:13066"/>
    </physiologicalReaction>
</comment>
<dbReference type="PANTHER" id="PTHR23070">
    <property type="entry name" value="BCS1 AAA-TYPE ATPASE"/>
    <property type="match status" value="1"/>
</dbReference>
<keyword evidence="7" id="KW-0067">ATP-binding</keyword>
<keyword evidence="15" id="KW-1185">Reference proteome</keyword>
<dbReference type="GO" id="GO:0005524">
    <property type="term" value="F:ATP binding"/>
    <property type="evidence" value="ECO:0007669"/>
    <property type="project" value="UniProtKB-KW"/>
</dbReference>
<reference evidence="14 15" key="1">
    <citation type="submission" date="2014-09" db="EMBL/GenBank/DDBJ databases">
        <authorList>
            <person name="Magalhaes I.L.F."/>
            <person name="Oliveira U."/>
            <person name="Santos F.R."/>
            <person name="Vidigal T.H.D.A."/>
            <person name="Brescovit A.D."/>
            <person name="Santos A.J."/>
        </authorList>
    </citation>
    <scope>NUCLEOTIDE SEQUENCE [LARGE SCALE GENOMIC DNA]</scope>
</reference>
<sequence>MLSGYGSEEDFAPAKDSSNASESASGVWYFPNESMHFKFRGTHIWAKRSRALVGDSEWDETLVLSFLTLSSSPLRNFIRHVKEQYVDQELGKCIVWQLDRYGQWTESNSSSKRLAESVHLPIGQKEDLLGDVRWFLSNETRRWYHDRGIPWRRGYLFQGIPGSGKSSMVHVMASELSMHIYSISLSNNKIDDATFRELAQKVPERSILLLEDVDVAFANREQKLTGVTLSSLLNAIDGVGATDGRILVLSTNRKEVLDEALIRPGRVDYELAFTHATSSQAYELFLRWYKPASRRTDSGCLAHSQIEKLRSDEQDLEKEARSFAEAIPNGRVSVAALQGHLLKYPHEPLKAVQTLSRWLSEQAGKDDAV</sequence>
<evidence type="ECO:0000256" key="9">
    <source>
        <dbReference type="ARBA" id="ARBA00023128"/>
    </source>
</evidence>
<dbReference type="InterPro" id="IPR014851">
    <property type="entry name" value="BCS1_N"/>
</dbReference>
<dbReference type="GO" id="GO:0005743">
    <property type="term" value="C:mitochondrial inner membrane"/>
    <property type="evidence" value="ECO:0007669"/>
    <property type="project" value="UniProtKB-SubCell"/>
</dbReference>
<evidence type="ECO:0000256" key="8">
    <source>
        <dbReference type="ARBA" id="ARBA00022989"/>
    </source>
</evidence>
<organism evidence="14 15">
    <name type="scientific">Ceraceosorus bombacis</name>
    <dbReference type="NCBI Taxonomy" id="401625"/>
    <lineage>
        <taxon>Eukaryota</taxon>
        <taxon>Fungi</taxon>
        <taxon>Dikarya</taxon>
        <taxon>Basidiomycota</taxon>
        <taxon>Ustilaginomycotina</taxon>
        <taxon>Exobasidiomycetes</taxon>
        <taxon>Ceraceosorales</taxon>
        <taxon>Ceraceosoraceae</taxon>
        <taxon>Ceraceosorus</taxon>
    </lineage>
</organism>
<evidence type="ECO:0000256" key="5">
    <source>
        <dbReference type="ARBA" id="ARBA00022792"/>
    </source>
</evidence>
<accession>A0A0P1BFI2</accession>
<evidence type="ECO:0000256" key="1">
    <source>
        <dbReference type="ARBA" id="ARBA00004434"/>
    </source>
</evidence>
<keyword evidence="10" id="KW-0472">Membrane</keyword>
<dbReference type="STRING" id="401625.A0A0P1BFI2"/>
<evidence type="ECO:0000256" key="4">
    <source>
        <dbReference type="ARBA" id="ARBA00022741"/>
    </source>
</evidence>
<feature type="domain" description="AAA+ ATPase" evidence="13">
    <location>
        <begin position="151"/>
        <end position="277"/>
    </location>
</feature>
<dbReference type="GO" id="GO:0016887">
    <property type="term" value="F:ATP hydrolysis activity"/>
    <property type="evidence" value="ECO:0007669"/>
    <property type="project" value="InterPro"/>
</dbReference>
<dbReference type="InterPro" id="IPR050747">
    <property type="entry name" value="Mitochondrial_chaperone_BCS1"/>
</dbReference>
<keyword evidence="4" id="KW-0547">Nucleotide-binding</keyword>
<protein>
    <submittedName>
        <fullName evidence="14">AAA-type ATPase</fullName>
    </submittedName>
</protein>
<evidence type="ECO:0000256" key="2">
    <source>
        <dbReference type="ARBA" id="ARBA00007448"/>
    </source>
</evidence>
<dbReference type="OrthoDB" id="10251412at2759"/>